<dbReference type="KEGG" id="iva:Isova_2010"/>
<dbReference type="InterPro" id="IPR036249">
    <property type="entry name" value="Thioredoxin-like_sf"/>
</dbReference>
<dbReference type="STRING" id="743718.Isova_2010"/>
<comment type="similarity">
    <text evidence="1">Belongs to the ArsC family.</text>
</comment>
<accession>F6FPL4</accession>
<dbReference type="CDD" id="cd02976">
    <property type="entry name" value="NrdH"/>
    <property type="match status" value="1"/>
</dbReference>
<feature type="domain" description="Glutaredoxin" evidence="2">
    <location>
        <begin position="16"/>
        <end position="71"/>
    </location>
</feature>
<dbReference type="PROSITE" id="PS51353">
    <property type="entry name" value="ARSC"/>
    <property type="match status" value="1"/>
</dbReference>
<sequence>MTERAASDLARPGILTMYGAAWCGDCRRAQRLLDSRGVEYDYVDLVAAPERADDAEALSGRKNIPVLVFPDGDVLVEPADAELGAKLDAVSSAGGLS</sequence>
<keyword evidence="4" id="KW-1185">Reference proteome</keyword>
<protein>
    <submittedName>
        <fullName evidence="3">Glutaredoxin</fullName>
    </submittedName>
</protein>
<dbReference type="SUPFAM" id="SSF52833">
    <property type="entry name" value="Thioredoxin-like"/>
    <property type="match status" value="1"/>
</dbReference>
<dbReference type="AlphaFoldDB" id="F6FPL4"/>
<dbReference type="InterPro" id="IPR006660">
    <property type="entry name" value="Arsenate_reductase-like"/>
</dbReference>
<dbReference type="HOGENOM" id="CLU_026126_11_1_11"/>
<dbReference type="InterPro" id="IPR002109">
    <property type="entry name" value="Glutaredoxin"/>
</dbReference>
<dbReference type="EMBL" id="CP002810">
    <property type="protein sequence ID" value="AEG44746.1"/>
    <property type="molecule type" value="Genomic_DNA"/>
</dbReference>
<evidence type="ECO:0000313" key="3">
    <source>
        <dbReference type="EMBL" id="AEG44746.1"/>
    </source>
</evidence>
<proteinExistence type="inferred from homology"/>
<dbReference type="RefSeq" id="WP_013839137.1">
    <property type="nucleotide sequence ID" value="NC_015588.1"/>
</dbReference>
<evidence type="ECO:0000313" key="4">
    <source>
        <dbReference type="Proteomes" id="UP000009236"/>
    </source>
</evidence>
<organism evidence="4">
    <name type="scientific">Isoptericola variabilis (strain 225)</name>
    <dbReference type="NCBI Taxonomy" id="743718"/>
    <lineage>
        <taxon>Bacteria</taxon>
        <taxon>Bacillati</taxon>
        <taxon>Actinomycetota</taxon>
        <taxon>Actinomycetes</taxon>
        <taxon>Micrococcales</taxon>
        <taxon>Promicromonosporaceae</taxon>
        <taxon>Isoptericola</taxon>
    </lineage>
</organism>
<evidence type="ECO:0000256" key="1">
    <source>
        <dbReference type="PROSITE-ProRule" id="PRU01282"/>
    </source>
</evidence>
<dbReference type="Proteomes" id="UP000009236">
    <property type="component" value="Chromosome"/>
</dbReference>
<name>F6FPL4_ISOV2</name>
<dbReference type="eggNOG" id="COG0695">
    <property type="taxonomic scope" value="Bacteria"/>
</dbReference>
<evidence type="ECO:0000259" key="2">
    <source>
        <dbReference type="Pfam" id="PF00462"/>
    </source>
</evidence>
<gene>
    <name evidence="3" type="ordered locus">Isova_2010</name>
</gene>
<dbReference type="PROSITE" id="PS51354">
    <property type="entry name" value="GLUTAREDOXIN_2"/>
    <property type="match status" value="1"/>
</dbReference>
<dbReference type="Gene3D" id="3.40.30.10">
    <property type="entry name" value="Glutaredoxin"/>
    <property type="match status" value="1"/>
</dbReference>
<reference evidence="3 4" key="1">
    <citation type="submission" date="2011-05" db="EMBL/GenBank/DDBJ databases">
        <title>Complete sequence of Isoptericola variabilis 225.</title>
        <authorList>
            <consortium name="US DOE Joint Genome Institute"/>
            <person name="Lucas S."/>
            <person name="Han J."/>
            <person name="Lapidus A."/>
            <person name="Cheng J.-F."/>
            <person name="Goodwin L."/>
            <person name="Pitluck S."/>
            <person name="Peters L."/>
            <person name="Mikhailova N."/>
            <person name="Zeytun A."/>
            <person name="Han C."/>
            <person name="Tapia R."/>
            <person name="Land M."/>
            <person name="Hauser L."/>
            <person name="Kyrpides N."/>
            <person name="Ivanova N."/>
            <person name="Pagani I."/>
            <person name="Siebers A."/>
            <person name="Allgaier M."/>
            <person name="Thelen M."/>
            <person name="Hugenholtz P."/>
            <person name="Gladden J."/>
            <person name="Woyke T."/>
        </authorList>
    </citation>
    <scope>NUCLEOTIDE SEQUENCE [LARGE SCALE GENOMIC DNA]</scope>
    <source>
        <strain evidence="4">225</strain>
    </source>
</reference>
<dbReference type="Pfam" id="PF00462">
    <property type="entry name" value="Glutaredoxin"/>
    <property type="match status" value="1"/>
</dbReference>